<dbReference type="OrthoDB" id="992339at2"/>
<keyword evidence="2" id="KW-1185">Reference proteome</keyword>
<proteinExistence type="predicted"/>
<dbReference type="AlphaFoldDB" id="A0A3E0EA94"/>
<dbReference type="RefSeq" id="WP_086540380.1">
    <property type="nucleotide sequence ID" value="NZ_MSSW01000009.1"/>
</dbReference>
<sequence length="182" mass="21595">MEFILGAIFGFVCFFFVRYLKKQIHEKKGVKSKEYKNMPFKEKLRDTIRHIVFEYNIKRKNNDFLLNIYFDGIQLMQIMHRSHFPELCKSEYDVSFGLALYIPTKSMSINQIESLKLLLHEESEIIKHVDGGEISYFIVDLGTRIRFGGYLLTRIIKEVFNEQESKMSLKLFSEGELPYQLN</sequence>
<dbReference type="EMBL" id="QUNF01000001">
    <property type="protein sequence ID" value="REG94179.1"/>
    <property type="molecule type" value="Genomic_DNA"/>
</dbReference>
<dbReference type="Proteomes" id="UP000256405">
    <property type="component" value="Unassembled WGS sequence"/>
</dbReference>
<name>A0A3E0EA94_9BACT</name>
<accession>A0A3E0EA94</accession>
<protein>
    <submittedName>
        <fullName evidence="1">Uncharacterized protein</fullName>
    </submittedName>
</protein>
<evidence type="ECO:0000313" key="1">
    <source>
        <dbReference type="EMBL" id="REG94179.1"/>
    </source>
</evidence>
<evidence type="ECO:0000313" key="2">
    <source>
        <dbReference type="Proteomes" id="UP000256405"/>
    </source>
</evidence>
<reference evidence="1 2" key="1">
    <citation type="submission" date="2018-08" db="EMBL/GenBank/DDBJ databases">
        <title>Genomic Encyclopedia of Archaeal and Bacterial Type Strains, Phase II (KMG-II): from individual species to whole genera.</title>
        <authorList>
            <person name="Goeker M."/>
        </authorList>
    </citation>
    <scope>NUCLEOTIDE SEQUENCE [LARGE SCALE GENOMIC DNA]</scope>
    <source>
        <strain evidence="1 2">DSM 15986</strain>
    </source>
</reference>
<gene>
    <name evidence="1" type="ORF">C8N25_1014</name>
</gene>
<organism evidence="1 2">
    <name type="scientific">Algoriphagus antarcticus</name>
    <dbReference type="NCBI Taxonomy" id="238540"/>
    <lineage>
        <taxon>Bacteria</taxon>
        <taxon>Pseudomonadati</taxon>
        <taxon>Bacteroidota</taxon>
        <taxon>Cytophagia</taxon>
        <taxon>Cytophagales</taxon>
        <taxon>Cyclobacteriaceae</taxon>
        <taxon>Algoriphagus</taxon>
    </lineage>
</organism>
<comment type="caution">
    <text evidence="1">The sequence shown here is derived from an EMBL/GenBank/DDBJ whole genome shotgun (WGS) entry which is preliminary data.</text>
</comment>